<accession>A1AKI0</accession>
<organism evidence="1 2">
    <name type="scientific">Pelobacter propionicus (strain DSM 2379 / NBRC 103807 / OttBd1)</name>
    <dbReference type="NCBI Taxonomy" id="338966"/>
    <lineage>
        <taxon>Bacteria</taxon>
        <taxon>Pseudomonadati</taxon>
        <taxon>Thermodesulfobacteriota</taxon>
        <taxon>Desulfuromonadia</taxon>
        <taxon>Desulfuromonadales</taxon>
        <taxon>Desulfuromonadaceae</taxon>
        <taxon>Pelobacter</taxon>
    </lineage>
</organism>
<name>A1AKI0_PELPD</name>
<dbReference type="STRING" id="338966.Ppro_0214"/>
<gene>
    <name evidence="1" type="ordered locus">Ppro_0214</name>
</gene>
<evidence type="ECO:0000313" key="2">
    <source>
        <dbReference type="Proteomes" id="UP000006732"/>
    </source>
</evidence>
<dbReference type="AlphaFoldDB" id="A1AKI0"/>
<dbReference type="HOGENOM" id="CLU_1873454_0_0_7"/>
<dbReference type="Proteomes" id="UP000006732">
    <property type="component" value="Chromosome"/>
</dbReference>
<dbReference type="KEGG" id="ppd:Ppro_0214"/>
<sequence>MGYYYTLSITSFEADDCEACLAEIREAVPDIGDDMRIVDGTINFEPEESNGKWRSAEDIAIPIIRRHIRTGTTCRVDWQGEDGEMGGDLIGRDQSFGIVYEPLAVTEDGLIPLHEAVAMLARSPVEPPGTGVKSTA</sequence>
<reference evidence="1 2" key="1">
    <citation type="submission" date="2006-10" db="EMBL/GenBank/DDBJ databases">
        <title>Complete sequence of chromosome of Pelobacter propionicus DSM 2379.</title>
        <authorList>
            <consortium name="US DOE Joint Genome Institute"/>
            <person name="Copeland A."/>
            <person name="Lucas S."/>
            <person name="Lapidus A."/>
            <person name="Barry K."/>
            <person name="Detter J.C."/>
            <person name="Glavina del Rio T."/>
            <person name="Hammon N."/>
            <person name="Israni S."/>
            <person name="Dalin E."/>
            <person name="Tice H."/>
            <person name="Pitluck S."/>
            <person name="Saunders E."/>
            <person name="Brettin T."/>
            <person name="Bruce D."/>
            <person name="Han C."/>
            <person name="Tapia R."/>
            <person name="Schmutz J."/>
            <person name="Larimer F."/>
            <person name="Land M."/>
            <person name="Hauser L."/>
            <person name="Kyrpides N."/>
            <person name="Kim E."/>
            <person name="Lovley D."/>
            <person name="Richardson P."/>
        </authorList>
    </citation>
    <scope>NUCLEOTIDE SEQUENCE [LARGE SCALE GENOMIC DNA]</scope>
    <source>
        <strain evidence="2">DSM 2379 / NBRC 103807 / OttBd1</strain>
    </source>
</reference>
<dbReference type="EMBL" id="CP000482">
    <property type="protein sequence ID" value="ABK97850.1"/>
    <property type="molecule type" value="Genomic_DNA"/>
</dbReference>
<protein>
    <submittedName>
        <fullName evidence="1">Uncharacterized protein</fullName>
    </submittedName>
</protein>
<dbReference type="RefSeq" id="WP_011734164.1">
    <property type="nucleotide sequence ID" value="NC_008609.1"/>
</dbReference>
<proteinExistence type="predicted"/>
<keyword evidence="2" id="KW-1185">Reference proteome</keyword>
<evidence type="ECO:0000313" key="1">
    <source>
        <dbReference type="EMBL" id="ABK97850.1"/>
    </source>
</evidence>